<dbReference type="Proteomes" id="UP001215503">
    <property type="component" value="Unassembled WGS sequence"/>
</dbReference>
<dbReference type="PANTHER" id="PTHR32494">
    <property type="entry name" value="ALLANTOATE DEIMINASE-RELATED"/>
    <property type="match status" value="1"/>
</dbReference>
<dbReference type="PROSITE" id="PS00758">
    <property type="entry name" value="ARGE_DAPE_CPG2_1"/>
    <property type="match status" value="1"/>
</dbReference>
<gene>
    <name evidence="3" type="ORF">P2G67_15875</name>
</gene>
<organism evidence="3 4">
    <name type="scientific">Aquibaculum arenosum</name>
    <dbReference type="NCBI Taxonomy" id="3032591"/>
    <lineage>
        <taxon>Bacteria</taxon>
        <taxon>Pseudomonadati</taxon>
        <taxon>Pseudomonadota</taxon>
        <taxon>Alphaproteobacteria</taxon>
        <taxon>Rhodospirillales</taxon>
        <taxon>Rhodovibrionaceae</taxon>
        <taxon>Aquibaculum</taxon>
    </lineage>
</organism>
<keyword evidence="4" id="KW-1185">Reference proteome</keyword>
<dbReference type="EMBL" id="JARHUD010000014">
    <property type="protein sequence ID" value="MDF2097455.1"/>
    <property type="molecule type" value="Genomic_DNA"/>
</dbReference>
<dbReference type="Gene3D" id="3.30.70.360">
    <property type="match status" value="1"/>
</dbReference>
<dbReference type="InterPro" id="IPR010158">
    <property type="entry name" value="Amidase_Cbmase"/>
</dbReference>
<dbReference type="GO" id="GO:0016787">
    <property type="term" value="F:hydrolase activity"/>
    <property type="evidence" value="ECO:0007669"/>
    <property type="project" value="UniProtKB-KW"/>
</dbReference>
<evidence type="ECO:0000313" key="4">
    <source>
        <dbReference type="Proteomes" id="UP001215503"/>
    </source>
</evidence>
<comment type="similarity">
    <text evidence="1">Belongs to the peptidase M20 family.</text>
</comment>
<dbReference type="RefSeq" id="WP_275824283.1">
    <property type="nucleotide sequence ID" value="NZ_JARHUD010000014.1"/>
</dbReference>
<evidence type="ECO:0000256" key="1">
    <source>
        <dbReference type="ARBA" id="ARBA00006153"/>
    </source>
</evidence>
<proteinExistence type="inferred from homology"/>
<dbReference type="Pfam" id="PF01546">
    <property type="entry name" value="Peptidase_M20"/>
    <property type="match status" value="1"/>
</dbReference>
<keyword evidence="2 3" id="KW-0378">Hydrolase</keyword>
<evidence type="ECO:0000313" key="3">
    <source>
        <dbReference type="EMBL" id="MDF2097455.1"/>
    </source>
</evidence>
<dbReference type="NCBIfam" id="NF006769">
    <property type="entry name" value="PRK09290.1-3"/>
    <property type="match status" value="1"/>
</dbReference>
<dbReference type="InterPro" id="IPR002933">
    <property type="entry name" value="Peptidase_M20"/>
</dbReference>
<dbReference type="PIRSF" id="PIRSF001235">
    <property type="entry name" value="Amidase_carbamoylase"/>
    <property type="match status" value="1"/>
</dbReference>
<evidence type="ECO:0000256" key="2">
    <source>
        <dbReference type="ARBA" id="ARBA00022801"/>
    </source>
</evidence>
<protein>
    <submittedName>
        <fullName evidence="3">Zn-dependent hydrolase</fullName>
    </submittedName>
</protein>
<name>A0ABT5YR53_9PROT</name>
<dbReference type="NCBIfam" id="TIGR01879">
    <property type="entry name" value="hydantase"/>
    <property type="match status" value="1"/>
</dbReference>
<dbReference type="CDD" id="cd03884">
    <property type="entry name" value="M20_bAS"/>
    <property type="match status" value="1"/>
</dbReference>
<dbReference type="InterPro" id="IPR036264">
    <property type="entry name" value="Bact_exopeptidase_dim_dom"/>
</dbReference>
<dbReference type="InterPro" id="IPR001261">
    <property type="entry name" value="ArgE/DapE_CS"/>
</dbReference>
<dbReference type="Gene3D" id="3.40.630.10">
    <property type="entry name" value="Zn peptidases"/>
    <property type="match status" value="1"/>
</dbReference>
<reference evidence="3 4" key="1">
    <citation type="submission" date="2023-03" db="EMBL/GenBank/DDBJ databases">
        <title>Fodinicurvata sp. CAU 1616 isolated from sea sendiment.</title>
        <authorList>
            <person name="Kim W."/>
        </authorList>
    </citation>
    <scope>NUCLEOTIDE SEQUENCE [LARGE SCALE GENOMIC DNA]</scope>
    <source>
        <strain evidence="3 4">CAU 1616</strain>
    </source>
</reference>
<comment type="caution">
    <text evidence="3">The sequence shown here is derived from an EMBL/GenBank/DDBJ whole genome shotgun (WGS) entry which is preliminary data.</text>
</comment>
<dbReference type="SUPFAM" id="SSF53187">
    <property type="entry name" value="Zn-dependent exopeptidases"/>
    <property type="match status" value="1"/>
</dbReference>
<dbReference type="PANTHER" id="PTHR32494:SF5">
    <property type="entry name" value="ALLANTOATE AMIDOHYDROLASE"/>
    <property type="match status" value="1"/>
</dbReference>
<dbReference type="SUPFAM" id="SSF55031">
    <property type="entry name" value="Bacterial exopeptidase dimerisation domain"/>
    <property type="match status" value="1"/>
</dbReference>
<sequence>MRNLRIDGDRLWSSLMEIGRIGETPAGGCRRLALTDEDRRARDLFCRWAREAGCTIRVDPIGNIFARRGGRDDGLPPVMVGSHLDTVPTGGKFDGILGVMTGLEILRTLHDQDIVTEAPVEVAVWTNEEGSRFSPMTLGSSVYTGETDLAFAYGRADEENVTVREALEAIGYKGEAPLGERPIKAYFEVHNEQGPVLESHGESIGIVTGSFYARYFLATIRGEAAHVGPTPMARRKDAMVGAAALTLEIDRIGRSHGEDGRSNAPHIELYPNVRGVIPSEVRLSCDVRHSDPEEVAVMESELRAAAKEVEAARGVSIELEQYYEFGPIHFDPEMTQVLRDCADGLGLKHRDLLTVAGHDAVPLNRICPTALLFVASCNGISHNENEACKPEDVTDGANVLFQAVLSQAGLADAAGAH</sequence>
<accession>A0ABT5YR53</accession>